<dbReference type="Gene3D" id="3.50.50.60">
    <property type="entry name" value="FAD/NAD(P)-binding domain"/>
    <property type="match status" value="1"/>
</dbReference>
<feature type="domain" description="Glucose-methanol-choline oxidoreductase N-terminal" evidence="6">
    <location>
        <begin position="80"/>
        <end position="103"/>
    </location>
</feature>
<evidence type="ECO:0000259" key="6">
    <source>
        <dbReference type="PROSITE" id="PS00623"/>
    </source>
</evidence>
<feature type="domain" description="Glucose-methanol-choline oxidoreductase N-terminal" evidence="7">
    <location>
        <begin position="253"/>
        <end position="267"/>
    </location>
</feature>
<evidence type="ECO:0000256" key="3">
    <source>
        <dbReference type="ARBA" id="ARBA00022630"/>
    </source>
</evidence>
<keyword evidence="9" id="KW-1185">Reference proteome</keyword>
<comment type="caution">
    <text evidence="8">The sequence shown here is derived from an EMBL/GenBank/DDBJ whole genome shotgun (WGS) entry which is preliminary data.</text>
</comment>
<accession>A0ABS1UZM6</accession>
<dbReference type="Pfam" id="PF05199">
    <property type="entry name" value="GMC_oxred_C"/>
    <property type="match status" value="1"/>
</dbReference>
<sequence length="534" mass="58155">MIETDYLVIGAGSAGCVVASRLSETGAQVTLLEAGPRDTYPWIHIPAGMLRLIYNPRVNWNYMSEPGPGSAGRPIRWPRGRVLGGSSSINGMLYVRGNPADFDLWAQMGCRGWSFEDVLPFFRQSEHYVQGGDPAYRGQGGVLKVEDYRTILPLTHRFVEAAQQAGHAFRRDLNGEEQEGVGYSQMTRIGRFRGSTARTFLAAARGRQNLRVETDAPATRLIFEGRRCIGARFRRDGAEHEVRARREVILSGGAVNSPHLLQVSGIGPAEHLRSIGIEALLDVPGVGHNLQDHYVARVQHRVRDAVSTNQLARGIRLAGEALRFAFQGRGALTFGVTTAQVFCRSREGLASPDLQLLFTPASYDPQQFGVLEREPGMTCAVCPVRPDSRGTILARSADPFEAPAIQPNYLSQRSDQQVMMAGLHAARRIFAAPAIARHSAFEIVPGPGCETDDALLDCMRQYGTTIYHPVGTCRMGEDPASVVDSRLRLRGIGGLRVIDASVMPTLTTGNTNAPTIMIGEKGAAMIREDMGHGG</sequence>
<dbReference type="PANTHER" id="PTHR11552">
    <property type="entry name" value="GLUCOSE-METHANOL-CHOLINE GMC OXIDOREDUCTASE"/>
    <property type="match status" value="1"/>
</dbReference>
<dbReference type="Pfam" id="PF00732">
    <property type="entry name" value="GMC_oxred_N"/>
    <property type="match status" value="1"/>
</dbReference>
<evidence type="ECO:0000313" key="8">
    <source>
        <dbReference type="EMBL" id="MBL6454908.1"/>
    </source>
</evidence>
<dbReference type="Gene3D" id="3.30.560.10">
    <property type="entry name" value="Glucose Oxidase, domain 3"/>
    <property type="match status" value="1"/>
</dbReference>
<keyword evidence="4 5" id="KW-0274">FAD</keyword>
<evidence type="ECO:0000313" key="9">
    <source>
        <dbReference type="Proteomes" id="UP000606490"/>
    </source>
</evidence>
<dbReference type="Proteomes" id="UP000606490">
    <property type="component" value="Unassembled WGS sequence"/>
</dbReference>
<reference evidence="8 9" key="1">
    <citation type="submission" date="2021-01" db="EMBL/GenBank/DDBJ databases">
        <title>Belnapia mucosa sp. nov. and Belnapia arida sp. nov., isolated from the Tabernas Desert (Almeria, Spain).</title>
        <authorList>
            <person name="Molina-Menor E."/>
            <person name="Vidal-Verdu A."/>
            <person name="Calonge A."/>
            <person name="Satari L."/>
            <person name="Pereto Magraner J."/>
            <person name="Porcar Miralles M."/>
        </authorList>
    </citation>
    <scope>NUCLEOTIDE SEQUENCE [LARGE SCALE GENOMIC DNA]</scope>
    <source>
        <strain evidence="8 9">T6</strain>
    </source>
</reference>
<dbReference type="InterPro" id="IPR036188">
    <property type="entry name" value="FAD/NAD-bd_sf"/>
</dbReference>
<keyword evidence="3 5" id="KW-0285">Flavoprotein</keyword>
<dbReference type="SUPFAM" id="SSF54373">
    <property type="entry name" value="FAD-linked reductases, C-terminal domain"/>
    <property type="match status" value="1"/>
</dbReference>
<evidence type="ECO:0000259" key="7">
    <source>
        <dbReference type="PROSITE" id="PS00624"/>
    </source>
</evidence>
<comment type="similarity">
    <text evidence="2 5">Belongs to the GMC oxidoreductase family.</text>
</comment>
<dbReference type="PROSITE" id="PS00623">
    <property type="entry name" value="GMC_OXRED_1"/>
    <property type="match status" value="1"/>
</dbReference>
<dbReference type="PANTHER" id="PTHR11552:SF147">
    <property type="entry name" value="CHOLINE DEHYDROGENASE, MITOCHONDRIAL"/>
    <property type="match status" value="1"/>
</dbReference>
<organism evidence="8 9">
    <name type="scientific">Belnapia mucosa</name>
    <dbReference type="NCBI Taxonomy" id="2804532"/>
    <lineage>
        <taxon>Bacteria</taxon>
        <taxon>Pseudomonadati</taxon>
        <taxon>Pseudomonadota</taxon>
        <taxon>Alphaproteobacteria</taxon>
        <taxon>Acetobacterales</taxon>
        <taxon>Roseomonadaceae</taxon>
        <taxon>Belnapia</taxon>
    </lineage>
</organism>
<gene>
    <name evidence="8" type="ORF">JMJ55_06205</name>
</gene>
<dbReference type="PROSITE" id="PS00624">
    <property type="entry name" value="GMC_OXRED_2"/>
    <property type="match status" value="1"/>
</dbReference>
<evidence type="ECO:0000256" key="5">
    <source>
        <dbReference type="RuleBase" id="RU003968"/>
    </source>
</evidence>
<dbReference type="InterPro" id="IPR012132">
    <property type="entry name" value="GMC_OxRdtase"/>
</dbReference>
<dbReference type="InterPro" id="IPR007867">
    <property type="entry name" value="GMC_OxRtase_C"/>
</dbReference>
<dbReference type="EMBL" id="JAEUXJ010000002">
    <property type="protein sequence ID" value="MBL6454908.1"/>
    <property type="molecule type" value="Genomic_DNA"/>
</dbReference>
<proteinExistence type="inferred from homology"/>
<evidence type="ECO:0000256" key="4">
    <source>
        <dbReference type="ARBA" id="ARBA00022827"/>
    </source>
</evidence>
<name>A0ABS1UZM6_9PROT</name>
<dbReference type="InterPro" id="IPR000172">
    <property type="entry name" value="GMC_OxRdtase_N"/>
</dbReference>
<dbReference type="SUPFAM" id="SSF51905">
    <property type="entry name" value="FAD/NAD(P)-binding domain"/>
    <property type="match status" value="1"/>
</dbReference>
<dbReference type="RefSeq" id="WP_202824642.1">
    <property type="nucleotide sequence ID" value="NZ_JAEUXJ010000002.1"/>
</dbReference>
<protein>
    <submittedName>
        <fullName evidence="8">GMC family oxidoreductase N-terminal domain-containing protein</fullName>
    </submittedName>
</protein>
<comment type="cofactor">
    <cofactor evidence="1">
        <name>FAD</name>
        <dbReference type="ChEBI" id="CHEBI:57692"/>
    </cofactor>
</comment>
<dbReference type="PIRSF" id="PIRSF000137">
    <property type="entry name" value="Alcohol_oxidase"/>
    <property type="match status" value="1"/>
</dbReference>
<evidence type="ECO:0000256" key="1">
    <source>
        <dbReference type="ARBA" id="ARBA00001974"/>
    </source>
</evidence>
<evidence type="ECO:0000256" key="2">
    <source>
        <dbReference type="ARBA" id="ARBA00010790"/>
    </source>
</evidence>